<evidence type="ECO:0000256" key="1">
    <source>
        <dbReference type="ARBA" id="ARBA00022801"/>
    </source>
</evidence>
<dbReference type="EMBL" id="CXSU01000011">
    <property type="protein sequence ID" value="CTQ49804.1"/>
    <property type="molecule type" value="Genomic_DNA"/>
</dbReference>
<accession>A0A0M6YIQ5</accession>
<dbReference type="SUPFAM" id="SSF53474">
    <property type="entry name" value="alpha/beta-Hydrolases"/>
    <property type="match status" value="1"/>
</dbReference>
<keyword evidence="4" id="KW-1185">Reference proteome</keyword>
<dbReference type="STRING" id="420998.JDO7802_01821"/>
<feature type="domain" description="Serine aminopeptidase S33" evidence="2">
    <location>
        <begin position="28"/>
        <end position="118"/>
    </location>
</feature>
<evidence type="ECO:0000313" key="3">
    <source>
        <dbReference type="EMBL" id="CTQ49804.1"/>
    </source>
</evidence>
<dbReference type="Gene3D" id="3.40.50.1820">
    <property type="entry name" value="alpha/beta hydrolase"/>
    <property type="match status" value="1"/>
</dbReference>
<dbReference type="PANTHER" id="PTHR22946">
    <property type="entry name" value="DIENELACTONE HYDROLASE DOMAIN-CONTAINING PROTEIN-RELATED"/>
    <property type="match status" value="1"/>
</dbReference>
<evidence type="ECO:0000259" key="2">
    <source>
        <dbReference type="Pfam" id="PF12146"/>
    </source>
</evidence>
<sequence length="289" mass="31200">MNVSTTQNVTIPSGPAALAGTLFVSGEKPKAAVVLHAATGVPARFYAAFATWLSRDRGIACLTYDYRDFGASGSAQGSAATMTDWGVHDQQAARDWLRARLPEAPLWVIGHSLGGMMLPYQTGLASIARVVTVASGAVNVRDHPWPYQAFARAFWAPGLGALSRRIGRFPTRALRIGHDLPAGVYAQWRQWCTSPAFQRDDADLPVADATALTCPMRVVAVSDDALCPPAAVWRLMTAYPGAMKRQVVLDPRTFGMARIGHLDPLGERGRPLWPTLIAQDLPSRSNVLI</sequence>
<organism evidence="3 4">
    <name type="scientific">Jannaschia donghaensis</name>
    <dbReference type="NCBI Taxonomy" id="420998"/>
    <lineage>
        <taxon>Bacteria</taxon>
        <taxon>Pseudomonadati</taxon>
        <taxon>Pseudomonadota</taxon>
        <taxon>Alphaproteobacteria</taxon>
        <taxon>Rhodobacterales</taxon>
        <taxon>Roseobacteraceae</taxon>
        <taxon>Jannaschia</taxon>
    </lineage>
</organism>
<dbReference type="PIRSF" id="PIRSF037442">
    <property type="entry name" value="UCP037442_abhydr"/>
    <property type="match status" value="1"/>
</dbReference>
<dbReference type="AlphaFoldDB" id="A0A0M6YIQ5"/>
<dbReference type="InterPro" id="IPR017208">
    <property type="entry name" value="UCP037442_abhydr"/>
</dbReference>
<protein>
    <submittedName>
        <fullName evidence="3">Putative hydrolase of the alpha/beta-hydrolase fold protein</fullName>
    </submittedName>
</protein>
<evidence type="ECO:0000313" key="4">
    <source>
        <dbReference type="Proteomes" id="UP000049222"/>
    </source>
</evidence>
<dbReference type="OrthoDB" id="9785076at2"/>
<keyword evidence="1 3" id="KW-0378">Hydrolase</keyword>
<dbReference type="InterPro" id="IPR029058">
    <property type="entry name" value="AB_hydrolase_fold"/>
</dbReference>
<dbReference type="Pfam" id="PF12146">
    <property type="entry name" value="Hydrolase_4"/>
    <property type="match status" value="1"/>
</dbReference>
<dbReference type="InterPro" id="IPR050261">
    <property type="entry name" value="FrsA_esterase"/>
</dbReference>
<dbReference type="GO" id="GO:0052689">
    <property type="term" value="F:carboxylic ester hydrolase activity"/>
    <property type="evidence" value="ECO:0007669"/>
    <property type="project" value="UniProtKB-ARBA"/>
</dbReference>
<proteinExistence type="predicted"/>
<dbReference type="PANTHER" id="PTHR22946:SF9">
    <property type="entry name" value="POLYKETIDE TRANSFERASE AF380"/>
    <property type="match status" value="1"/>
</dbReference>
<dbReference type="Proteomes" id="UP000049222">
    <property type="component" value="Unassembled WGS sequence"/>
</dbReference>
<gene>
    <name evidence="3" type="ORF">JDO7802_01821</name>
</gene>
<dbReference type="InterPro" id="IPR022742">
    <property type="entry name" value="Hydrolase_4"/>
</dbReference>
<dbReference type="RefSeq" id="WP_055084663.1">
    <property type="nucleotide sequence ID" value="NZ_CXSU01000011.1"/>
</dbReference>
<name>A0A0M6YIQ5_9RHOB</name>
<reference evidence="3 4" key="1">
    <citation type="submission" date="2015-07" db="EMBL/GenBank/DDBJ databases">
        <authorList>
            <person name="Noorani M."/>
        </authorList>
    </citation>
    <scope>NUCLEOTIDE SEQUENCE [LARGE SCALE GENOMIC DNA]</scope>
    <source>
        <strain evidence="3 4">CECT 7802</strain>
    </source>
</reference>